<feature type="signal peptide" evidence="2">
    <location>
        <begin position="1"/>
        <end position="20"/>
    </location>
</feature>
<feature type="chain" id="PRO_5046518083" evidence="2">
    <location>
        <begin position="21"/>
        <end position="816"/>
    </location>
</feature>
<evidence type="ECO:0000259" key="3">
    <source>
        <dbReference type="Pfam" id="PF18962"/>
    </source>
</evidence>
<feature type="domain" description="Secretion system C-terminal sorting" evidence="3">
    <location>
        <begin position="746"/>
        <end position="814"/>
    </location>
</feature>
<dbReference type="InterPro" id="IPR055353">
    <property type="entry name" value="DUF7619"/>
</dbReference>
<dbReference type="Proteomes" id="UP001596287">
    <property type="component" value="Unassembled WGS sequence"/>
</dbReference>
<protein>
    <submittedName>
        <fullName evidence="5">T9SS type A sorting domain-containing protein</fullName>
    </submittedName>
</protein>
<dbReference type="InterPro" id="IPR026444">
    <property type="entry name" value="Secre_tail"/>
</dbReference>
<evidence type="ECO:0000256" key="2">
    <source>
        <dbReference type="SAM" id="SignalP"/>
    </source>
</evidence>
<evidence type="ECO:0000259" key="4">
    <source>
        <dbReference type="Pfam" id="PF24595"/>
    </source>
</evidence>
<dbReference type="Pfam" id="PF18962">
    <property type="entry name" value="Por_Secre_tail"/>
    <property type="match status" value="1"/>
</dbReference>
<name>A0ABW1PS90_9FLAO</name>
<evidence type="ECO:0000256" key="1">
    <source>
        <dbReference type="ARBA" id="ARBA00022729"/>
    </source>
</evidence>
<dbReference type="NCBIfam" id="TIGR01451">
    <property type="entry name" value="B_ant_repeat"/>
    <property type="match status" value="1"/>
</dbReference>
<reference evidence="6" key="1">
    <citation type="journal article" date="2019" name="Int. J. Syst. Evol. Microbiol.">
        <title>The Global Catalogue of Microorganisms (GCM) 10K type strain sequencing project: providing services to taxonomists for standard genome sequencing and annotation.</title>
        <authorList>
            <consortium name="The Broad Institute Genomics Platform"/>
            <consortium name="The Broad Institute Genome Sequencing Center for Infectious Disease"/>
            <person name="Wu L."/>
            <person name="Ma J."/>
        </authorList>
    </citation>
    <scope>NUCLEOTIDE SEQUENCE [LARGE SCALE GENOMIC DNA]</scope>
    <source>
        <strain evidence="6">CCUG 49679</strain>
    </source>
</reference>
<dbReference type="EMBL" id="JBHSQB010000018">
    <property type="protein sequence ID" value="MFC6098114.1"/>
    <property type="molecule type" value="Genomic_DNA"/>
</dbReference>
<dbReference type="Gene3D" id="3.80.10.10">
    <property type="entry name" value="Ribonuclease Inhibitor"/>
    <property type="match status" value="1"/>
</dbReference>
<feature type="domain" description="DUF7619" evidence="4">
    <location>
        <begin position="602"/>
        <end position="729"/>
    </location>
</feature>
<accession>A0ABW1PS90</accession>
<gene>
    <name evidence="5" type="ORF">ACFPVY_15790</name>
</gene>
<keyword evidence="1 2" id="KW-0732">Signal</keyword>
<proteinExistence type="predicted"/>
<dbReference type="InterPro" id="IPR047589">
    <property type="entry name" value="DUF11_rpt"/>
</dbReference>
<evidence type="ECO:0000313" key="6">
    <source>
        <dbReference type="Proteomes" id="UP001596287"/>
    </source>
</evidence>
<dbReference type="InterPro" id="IPR032675">
    <property type="entry name" value="LRR_dom_sf"/>
</dbReference>
<dbReference type="RefSeq" id="WP_379793109.1">
    <property type="nucleotide sequence ID" value="NZ_JBHSQB010000018.1"/>
</dbReference>
<comment type="caution">
    <text evidence="5">The sequence shown here is derived from an EMBL/GenBank/DDBJ whole genome shotgun (WGS) entry which is preliminary data.</text>
</comment>
<evidence type="ECO:0000313" key="5">
    <source>
        <dbReference type="EMBL" id="MFC6098114.1"/>
    </source>
</evidence>
<dbReference type="NCBIfam" id="TIGR04183">
    <property type="entry name" value="Por_Secre_tail"/>
    <property type="match status" value="1"/>
</dbReference>
<sequence>MKKILLFLLFFLSMSFAMEAQITTPSDYEVCDDNNDGVAIFDLTSKDAEILNGQNPGDYMITYHETLTNATQDISPLNTNYANVNQYTTTLYVRVENIALGTFAIVELNLIVNPLPMIIQPNDLNVYQNPYTGIAVFDLTSQNDYMTAGVAGSYVSFYLTQFDAMAGTAQLSTPSAYVNTSPTQTIWVRVTNAGTGCFVITDFDIMVWPESTSDAVYIPDANFKTALITLGYDTNADGEIQFSEALAVTTTLNVTSSNITDLTGLHAFTNITGFYCSYNNLTSVDVSTIQFAGTNFSFRNNPNLSYINMKNGVIDECFILPLTGSDYTCFMFLDLPSLQFICIDEGEDANWLIPSNVQVNSYCSFVPGGSYNSIVGTTRFDENNNGCDANDFRPPLVKLNFTNGTTTQSIFTDAYQDYNYFAGAESLTVTPEIENPSYFAISPVSATVNFPSLSNIVETRNFCITPNGIHPDIEIAIAPIVPARPGFPAIYEVVYKNIGNQTLNQQYGISFFYNQNLMNFTLSNPAPDTQNAGALNWSVNNLQPFESRSIYVTMNINAPTATNPVNIDDILTLTANAIPATGETNTQNNIFQFNQTVVGAYDPNDKQCVEGDIVSPVKIGEYLHYLIRFENTGNYYAENIVVKDVIDTTKFDVSSLQIMSSSHPVEAKVRGNIAEFIFKNINLDSGGHGNILLKLKTKANLTAGTTVSNKADIFFDYNHPIITNFANTTFQELSVPEKNLNQAIKIYPNPTDDVVNIKADSTIRSIQVYDVQGRILISKILSEENASVDLSSYSSGIYYLKINSDNGSKTEKLIKK</sequence>
<keyword evidence="6" id="KW-1185">Reference proteome</keyword>
<organism evidence="5 6">
    <name type="scientific">Flavobacterium qiangtangense</name>
    <dbReference type="NCBI Taxonomy" id="1442595"/>
    <lineage>
        <taxon>Bacteria</taxon>
        <taxon>Pseudomonadati</taxon>
        <taxon>Bacteroidota</taxon>
        <taxon>Flavobacteriia</taxon>
        <taxon>Flavobacteriales</taxon>
        <taxon>Flavobacteriaceae</taxon>
        <taxon>Flavobacterium</taxon>
    </lineage>
</organism>
<dbReference type="Pfam" id="PF24595">
    <property type="entry name" value="DUF7619"/>
    <property type="match status" value="1"/>
</dbReference>